<gene>
    <name evidence="5" type="ORF">V1633_20555</name>
</gene>
<sequence>MSDQSKLGDGTRCVHAGLPEPTPGEPFLPGPVFAAPYHLDPVLGPDATPNGYGRPDNPTRRRLETAIGELEGGDVLAFASGQAAITAVLLPLLRPGDTVLLPTDGYFPVRAFASETLAGLGVDVRFVPTAGPYPSFDGVRLILIETPANPGLDVCDVAGLAERAHAAGALLAVDNTTATPLGQRPLDLGADLVVASGTKALTGHSDLLLGYVASRSAELLEPIRGWRTTTGSVPGAFDAWLAHRSLATLDLRLARQSANAAAVAAALRARTDVTGVRWPGLPDDPAFPVASRQMRRFPGLVSFDLGNADRVARFLAASDLVFAATSFGGLHTTADRRAQWGDDVPAGFLRLSCGVEDTTDLIADLTAALDEAGER</sequence>
<organism evidence="5 6">
    <name type="scientific">Plantactinospora sonchi</name>
    <dbReference type="NCBI Taxonomy" id="1544735"/>
    <lineage>
        <taxon>Bacteria</taxon>
        <taxon>Bacillati</taxon>
        <taxon>Actinomycetota</taxon>
        <taxon>Actinomycetes</taxon>
        <taxon>Micromonosporales</taxon>
        <taxon>Micromonosporaceae</taxon>
        <taxon>Plantactinospora</taxon>
    </lineage>
</organism>
<dbReference type="EMBL" id="JAZGQK010000017">
    <property type="protein sequence ID" value="MEE6260880.1"/>
    <property type="molecule type" value="Genomic_DNA"/>
</dbReference>
<dbReference type="Proteomes" id="UP001332243">
    <property type="component" value="Unassembled WGS sequence"/>
</dbReference>
<comment type="cofactor">
    <cofactor evidence="1 3">
        <name>pyridoxal 5'-phosphate</name>
        <dbReference type="ChEBI" id="CHEBI:597326"/>
    </cofactor>
</comment>
<dbReference type="SUPFAM" id="SSF53383">
    <property type="entry name" value="PLP-dependent transferases"/>
    <property type="match status" value="1"/>
</dbReference>
<dbReference type="InterPro" id="IPR000277">
    <property type="entry name" value="Cys/Met-Metab_PyrdxlP-dep_enz"/>
</dbReference>
<protein>
    <submittedName>
        <fullName evidence="5">Cystathionine gamma-lyase</fullName>
        <ecNumber evidence="5">4.4.1.1</ecNumber>
    </submittedName>
</protein>
<dbReference type="InterPro" id="IPR015424">
    <property type="entry name" value="PyrdxlP-dep_Trfase"/>
</dbReference>
<evidence type="ECO:0000256" key="4">
    <source>
        <dbReference type="SAM" id="MobiDB-lite"/>
    </source>
</evidence>
<keyword evidence="2 3" id="KW-0663">Pyridoxal phosphate</keyword>
<comment type="similarity">
    <text evidence="3">Belongs to the trans-sulfuration enzymes family.</text>
</comment>
<dbReference type="PANTHER" id="PTHR11808">
    <property type="entry name" value="TRANS-SULFURATION ENZYME FAMILY MEMBER"/>
    <property type="match status" value="1"/>
</dbReference>
<evidence type="ECO:0000256" key="3">
    <source>
        <dbReference type="RuleBase" id="RU362118"/>
    </source>
</evidence>
<reference evidence="5 6" key="1">
    <citation type="submission" date="2024-01" db="EMBL/GenBank/DDBJ databases">
        <title>Genome insights into Plantactinospora sonchi sp. nov.</title>
        <authorList>
            <person name="Wang L."/>
        </authorList>
    </citation>
    <scope>NUCLEOTIDE SEQUENCE [LARGE SCALE GENOMIC DNA]</scope>
    <source>
        <strain evidence="5 6">NEAU-QY2</strain>
    </source>
</reference>
<dbReference type="Pfam" id="PF01053">
    <property type="entry name" value="Cys_Met_Meta_PP"/>
    <property type="match status" value="1"/>
</dbReference>
<accession>A0ABU7RWJ1</accession>
<dbReference type="InterPro" id="IPR015422">
    <property type="entry name" value="PyrdxlP-dep_Trfase_small"/>
</dbReference>
<dbReference type="PANTHER" id="PTHR11808:SF85">
    <property type="entry name" value="CYSTATHIONINE GAMMA-LYASE-RELATED"/>
    <property type="match status" value="1"/>
</dbReference>
<dbReference type="EC" id="4.4.1.1" evidence="5"/>
<dbReference type="PIRSF" id="PIRSF001434">
    <property type="entry name" value="CGS"/>
    <property type="match status" value="1"/>
</dbReference>
<evidence type="ECO:0000313" key="5">
    <source>
        <dbReference type="EMBL" id="MEE6260880.1"/>
    </source>
</evidence>
<evidence type="ECO:0000256" key="1">
    <source>
        <dbReference type="ARBA" id="ARBA00001933"/>
    </source>
</evidence>
<comment type="caution">
    <text evidence="5">The sequence shown here is derived from an EMBL/GenBank/DDBJ whole genome shotgun (WGS) entry which is preliminary data.</text>
</comment>
<dbReference type="Gene3D" id="3.40.640.10">
    <property type="entry name" value="Type I PLP-dependent aspartate aminotransferase-like (Major domain)"/>
    <property type="match status" value="1"/>
</dbReference>
<evidence type="ECO:0000313" key="6">
    <source>
        <dbReference type="Proteomes" id="UP001332243"/>
    </source>
</evidence>
<dbReference type="Gene3D" id="3.90.1150.10">
    <property type="entry name" value="Aspartate Aminotransferase, domain 1"/>
    <property type="match status" value="1"/>
</dbReference>
<keyword evidence="5" id="KW-0456">Lyase</keyword>
<dbReference type="NCBIfam" id="NF005758">
    <property type="entry name" value="PRK07582.1"/>
    <property type="match status" value="1"/>
</dbReference>
<dbReference type="GO" id="GO:0016829">
    <property type="term" value="F:lyase activity"/>
    <property type="evidence" value="ECO:0007669"/>
    <property type="project" value="UniProtKB-KW"/>
</dbReference>
<name>A0ABU7RWJ1_9ACTN</name>
<dbReference type="RefSeq" id="WP_331215995.1">
    <property type="nucleotide sequence ID" value="NZ_JAZGQK010000017.1"/>
</dbReference>
<dbReference type="InterPro" id="IPR015421">
    <property type="entry name" value="PyrdxlP-dep_Trfase_major"/>
</dbReference>
<evidence type="ECO:0000256" key="2">
    <source>
        <dbReference type="ARBA" id="ARBA00022898"/>
    </source>
</evidence>
<keyword evidence="6" id="KW-1185">Reference proteome</keyword>
<proteinExistence type="inferred from homology"/>
<feature type="region of interest" description="Disordered" evidence="4">
    <location>
        <begin position="1"/>
        <end position="24"/>
    </location>
</feature>